<dbReference type="SUPFAM" id="SSF46689">
    <property type="entry name" value="Homeodomain-like"/>
    <property type="match status" value="1"/>
</dbReference>
<dbReference type="GO" id="GO:0006313">
    <property type="term" value="P:DNA transposition"/>
    <property type="evidence" value="ECO:0007669"/>
    <property type="project" value="InterPro"/>
</dbReference>
<organism evidence="2 3">
    <name type="scientific">Methylobacterium nodulans (strain LMG 21967 / CNCM I-2342 / ORS 2060)</name>
    <dbReference type="NCBI Taxonomy" id="460265"/>
    <lineage>
        <taxon>Bacteria</taxon>
        <taxon>Pseudomonadati</taxon>
        <taxon>Pseudomonadota</taxon>
        <taxon>Alphaproteobacteria</taxon>
        <taxon>Hyphomicrobiales</taxon>
        <taxon>Methylobacteriaceae</taxon>
        <taxon>Methylobacterium</taxon>
    </lineage>
</organism>
<dbReference type="AlphaFoldDB" id="B8IAE8"/>
<dbReference type="EMBL" id="CP001349">
    <property type="protein sequence ID" value="ACL59211.1"/>
    <property type="molecule type" value="Genomic_DNA"/>
</dbReference>
<evidence type="ECO:0000256" key="1">
    <source>
        <dbReference type="SAM" id="Coils"/>
    </source>
</evidence>
<keyword evidence="3" id="KW-1185">Reference proteome</keyword>
<dbReference type="GO" id="GO:0004803">
    <property type="term" value="F:transposase activity"/>
    <property type="evidence" value="ECO:0007669"/>
    <property type="project" value="InterPro"/>
</dbReference>
<dbReference type="PANTHER" id="PTHR33609:SF1">
    <property type="entry name" value="TRANSPOSASE"/>
    <property type="match status" value="1"/>
</dbReference>
<dbReference type="eggNOG" id="COG2963">
    <property type="taxonomic scope" value="Bacteria"/>
</dbReference>
<evidence type="ECO:0000313" key="2">
    <source>
        <dbReference type="EMBL" id="ACL59211.1"/>
    </source>
</evidence>
<keyword evidence="1" id="KW-0175">Coiled coil</keyword>
<gene>
    <name evidence="2" type="ordered locus">Mnod_4337</name>
</gene>
<dbReference type="InterPro" id="IPR009057">
    <property type="entry name" value="Homeodomain-like_sf"/>
</dbReference>
<sequence length="93" mass="10591">MKRGQKTSAEQVVLKLRQIEVQTAQGKSLALACKEAEISEQSYYRWRKEYGGLQVDQAKKMKELERENARLRRLVADLSLEKQVLADVAAGNL</sequence>
<proteinExistence type="predicted"/>
<dbReference type="GO" id="GO:0003677">
    <property type="term" value="F:DNA binding"/>
    <property type="evidence" value="ECO:0007669"/>
    <property type="project" value="InterPro"/>
</dbReference>
<dbReference type="InterPro" id="IPR002514">
    <property type="entry name" value="Transposase_8"/>
</dbReference>
<evidence type="ECO:0000313" key="3">
    <source>
        <dbReference type="Proteomes" id="UP000008207"/>
    </source>
</evidence>
<dbReference type="KEGG" id="mno:Mnod_4337"/>
<dbReference type="HOGENOM" id="CLU_027402_34_1_5"/>
<dbReference type="InterPro" id="IPR052546">
    <property type="entry name" value="Transposase_8_domain"/>
</dbReference>
<reference evidence="2 3" key="1">
    <citation type="submission" date="2009-01" db="EMBL/GenBank/DDBJ databases">
        <title>Complete sequence of chromosome of Methylobacterium nodulans ORS 2060.</title>
        <authorList>
            <consortium name="US DOE Joint Genome Institute"/>
            <person name="Lucas S."/>
            <person name="Copeland A."/>
            <person name="Lapidus A."/>
            <person name="Glavina del Rio T."/>
            <person name="Dalin E."/>
            <person name="Tice H."/>
            <person name="Bruce D."/>
            <person name="Goodwin L."/>
            <person name="Pitluck S."/>
            <person name="Sims D."/>
            <person name="Brettin T."/>
            <person name="Detter J.C."/>
            <person name="Han C."/>
            <person name="Larimer F."/>
            <person name="Land M."/>
            <person name="Hauser L."/>
            <person name="Kyrpides N."/>
            <person name="Ivanova N."/>
            <person name="Marx C.J."/>
            <person name="Richardson P."/>
        </authorList>
    </citation>
    <scope>NUCLEOTIDE SEQUENCE [LARGE SCALE GENOMIC DNA]</scope>
    <source>
        <strain evidence="3">LMG 21967 / CNCM I-2342 / ORS 2060</strain>
    </source>
</reference>
<accession>B8IAE8</accession>
<dbReference type="Pfam" id="PF01527">
    <property type="entry name" value="HTH_Tnp_1"/>
    <property type="match status" value="1"/>
</dbReference>
<dbReference type="Proteomes" id="UP000008207">
    <property type="component" value="Chromosome"/>
</dbReference>
<dbReference type="PANTHER" id="PTHR33609">
    <property type="entry name" value="LOW CALCIUM RESPONSE LOCUS PROTEIN S"/>
    <property type="match status" value="1"/>
</dbReference>
<name>B8IAE8_METNO</name>
<protein>
    <submittedName>
        <fullName evidence="2">Transposase IS3/IS911 family protein</fullName>
    </submittedName>
</protein>
<feature type="coiled-coil region" evidence="1">
    <location>
        <begin position="54"/>
        <end position="81"/>
    </location>
</feature>
<dbReference type="STRING" id="460265.Mnod_4337"/>